<dbReference type="Proteomes" id="UP000191901">
    <property type="component" value="Chromosome"/>
</dbReference>
<organism evidence="1 2">
    <name type="scientific">Halomicronema hongdechloris C2206</name>
    <dbReference type="NCBI Taxonomy" id="1641165"/>
    <lineage>
        <taxon>Bacteria</taxon>
        <taxon>Bacillati</taxon>
        <taxon>Cyanobacteriota</taxon>
        <taxon>Cyanophyceae</taxon>
        <taxon>Nodosilineales</taxon>
        <taxon>Nodosilineaceae</taxon>
        <taxon>Halomicronema</taxon>
    </lineage>
</organism>
<reference evidence="1 2" key="1">
    <citation type="journal article" date="2016" name="Biochim. Biophys. Acta">
        <title>Characterization of red-shifted phycobilisomes isolated from the chlorophyll f-containing cyanobacterium Halomicronema hongdechloris.</title>
        <authorList>
            <person name="Li Y."/>
            <person name="Lin Y."/>
            <person name="Garvey C.J."/>
            <person name="Birch D."/>
            <person name="Corkery R.W."/>
            <person name="Loughlin P.C."/>
            <person name="Scheer H."/>
            <person name="Willows R.D."/>
            <person name="Chen M."/>
        </authorList>
    </citation>
    <scope>NUCLEOTIDE SEQUENCE [LARGE SCALE GENOMIC DNA]</scope>
    <source>
        <strain evidence="1 2">C2206</strain>
    </source>
</reference>
<accession>A0A1Z3HQV7</accession>
<dbReference type="RefSeq" id="WP_088430542.1">
    <property type="nucleotide sequence ID" value="NZ_CP021983.2"/>
</dbReference>
<dbReference type="KEGG" id="hhg:XM38_036490"/>
<evidence type="ECO:0008006" key="3">
    <source>
        <dbReference type="Google" id="ProtNLM"/>
    </source>
</evidence>
<protein>
    <recommendedName>
        <fullName evidence="3">Plastid lipid-associated protein/fibrillin conserved domain-containing protein</fullName>
    </recommendedName>
</protein>
<sequence length="255" mass="28111">MTTDTTHLADRLAAKAALRQVLAEHDGDPHHEAVAAAIDTLAALNPTPAPTQTPDLLEGELRLISAPSFPDGQKLDDGSYCYSLGRLAFDMFQPRNLRLVINQVWQPVWPIQGGPQRSHDIVVDFTTRQDNEPPLRGIVRNLGGCEPANDTALRVWFTGGVLEPAPGTDLSQWNTVFGDQTQPAPDSLKSWFQGLFLKLMFGLVPPAGIDPNTGRVEFQMKRSPKGSLTILYLDEELRITRGHKETVLICDRISL</sequence>
<dbReference type="InterPro" id="IPR039633">
    <property type="entry name" value="PAP"/>
</dbReference>
<dbReference type="PANTHER" id="PTHR31906">
    <property type="entry name" value="PLASTID-LIPID-ASSOCIATED PROTEIN 4, CHLOROPLASTIC-RELATED"/>
    <property type="match status" value="1"/>
</dbReference>
<evidence type="ECO:0000313" key="2">
    <source>
        <dbReference type="Proteomes" id="UP000191901"/>
    </source>
</evidence>
<dbReference type="EMBL" id="CP021983">
    <property type="protein sequence ID" value="ASC72691.1"/>
    <property type="molecule type" value="Genomic_DNA"/>
</dbReference>
<keyword evidence="2" id="KW-1185">Reference proteome</keyword>
<evidence type="ECO:0000313" key="1">
    <source>
        <dbReference type="EMBL" id="ASC72691.1"/>
    </source>
</evidence>
<dbReference type="AlphaFoldDB" id="A0A1Z3HQV7"/>
<dbReference type="OrthoDB" id="454050at2"/>
<proteinExistence type="predicted"/>
<gene>
    <name evidence="1" type="ORF">XM38_036490</name>
</gene>
<name>A0A1Z3HQV7_9CYAN</name>